<dbReference type="HAMAP" id="MF_00004">
    <property type="entry name" value="Aden_phosphoribosyltr"/>
    <property type="match status" value="1"/>
</dbReference>
<evidence type="ECO:0000256" key="1">
    <source>
        <dbReference type="ARBA" id="ARBA00000868"/>
    </source>
</evidence>
<keyword evidence="9 11" id="KW-0808">Transferase</keyword>
<dbReference type="Gene3D" id="3.40.50.2020">
    <property type="match status" value="1"/>
</dbReference>
<comment type="pathway">
    <text evidence="4 11">Purine metabolism; AMP biosynthesis via salvage pathway; AMP from adenine: step 1/1.</text>
</comment>
<evidence type="ECO:0000256" key="11">
    <source>
        <dbReference type="HAMAP-Rule" id="MF_00004"/>
    </source>
</evidence>
<organism evidence="13 14">
    <name type="scientific">Ulvibacterium marinum</name>
    <dbReference type="NCBI Taxonomy" id="2419782"/>
    <lineage>
        <taxon>Bacteria</taxon>
        <taxon>Pseudomonadati</taxon>
        <taxon>Bacteroidota</taxon>
        <taxon>Flavobacteriia</taxon>
        <taxon>Flavobacteriales</taxon>
        <taxon>Flavobacteriaceae</taxon>
        <taxon>Ulvibacterium</taxon>
    </lineage>
</organism>
<dbReference type="NCBIfam" id="NF002634">
    <property type="entry name" value="PRK02304.1-3"/>
    <property type="match status" value="1"/>
</dbReference>
<evidence type="ECO:0000256" key="5">
    <source>
        <dbReference type="ARBA" id="ARBA00008391"/>
    </source>
</evidence>
<evidence type="ECO:0000256" key="6">
    <source>
        <dbReference type="ARBA" id="ARBA00011893"/>
    </source>
</evidence>
<name>A0A3B0C575_9FLAO</name>
<accession>A0A3B0C575</accession>
<gene>
    <name evidence="11" type="primary">apt</name>
    <name evidence="13" type="ORF">D7Z94_16805</name>
</gene>
<dbReference type="RefSeq" id="WP_120712730.1">
    <property type="nucleotide sequence ID" value="NZ_CANMKH010000004.1"/>
</dbReference>
<dbReference type="InterPro" id="IPR050054">
    <property type="entry name" value="UPRTase/APRTase"/>
</dbReference>
<dbReference type="GO" id="GO:0044209">
    <property type="term" value="P:AMP salvage"/>
    <property type="evidence" value="ECO:0007669"/>
    <property type="project" value="UniProtKB-UniRule"/>
</dbReference>
<dbReference type="GO" id="GO:0003999">
    <property type="term" value="F:adenine phosphoribosyltransferase activity"/>
    <property type="evidence" value="ECO:0007669"/>
    <property type="project" value="UniProtKB-UniRule"/>
</dbReference>
<sequence length="169" mass="18553">MDLKAFIRDIPDFPSQGVLFKDITPLLKSPEALRTTTERLLQMVNGEVDIVVGMESRGFFFAPILASTLNAGFVPVRKSGKLPGKVVEETYALEYGQDTLEILEDSISKGDRVLIHDDVLATGGTAVATCALVERLGGKVVQCNFLIELEFLKGRGQLNGFDVKSLMRY</sequence>
<dbReference type="FunFam" id="3.40.50.2020:FF:000021">
    <property type="entry name" value="Adenine phosphoribosyltransferase"/>
    <property type="match status" value="1"/>
</dbReference>
<dbReference type="NCBIfam" id="NF002636">
    <property type="entry name" value="PRK02304.1-5"/>
    <property type="match status" value="1"/>
</dbReference>
<comment type="subcellular location">
    <subcellularLocation>
        <location evidence="3 11">Cytoplasm</location>
    </subcellularLocation>
</comment>
<dbReference type="PANTHER" id="PTHR32315">
    <property type="entry name" value="ADENINE PHOSPHORIBOSYLTRANSFERASE"/>
    <property type="match status" value="1"/>
</dbReference>
<comment type="catalytic activity">
    <reaction evidence="1 11">
        <text>AMP + diphosphate = 5-phospho-alpha-D-ribose 1-diphosphate + adenine</text>
        <dbReference type="Rhea" id="RHEA:16609"/>
        <dbReference type="ChEBI" id="CHEBI:16708"/>
        <dbReference type="ChEBI" id="CHEBI:33019"/>
        <dbReference type="ChEBI" id="CHEBI:58017"/>
        <dbReference type="ChEBI" id="CHEBI:456215"/>
        <dbReference type="EC" id="2.4.2.7"/>
    </reaction>
</comment>
<dbReference type="UniPathway" id="UPA00588">
    <property type="reaction ID" value="UER00646"/>
</dbReference>
<comment type="similarity">
    <text evidence="5 11">Belongs to the purine/pyrimidine phosphoribosyltransferase family.</text>
</comment>
<evidence type="ECO:0000256" key="10">
    <source>
        <dbReference type="ARBA" id="ARBA00022726"/>
    </source>
</evidence>
<keyword evidence="10 11" id="KW-0660">Purine salvage</keyword>
<evidence type="ECO:0000259" key="12">
    <source>
        <dbReference type="Pfam" id="PF00156"/>
    </source>
</evidence>
<comment type="caution">
    <text evidence="13">The sequence shown here is derived from an EMBL/GenBank/DDBJ whole genome shotgun (WGS) entry which is preliminary data.</text>
</comment>
<keyword evidence="8 11" id="KW-0328">Glycosyltransferase</keyword>
<evidence type="ECO:0000313" key="13">
    <source>
        <dbReference type="EMBL" id="RKN79921.1"/>
    </source>
</evidence>
<dbReference type="GO" id="GO:0016208">
    <property type="term" value="F:AMP binding"/>
    <property type="evidence" value="ECO:0007669"/>
    <property type="project" value="TreeGrafter"/>
</dbReference>
<comment type="function">
    <text evidence="2 11">Catalyzes a salvage reaction resulting in the formation of AMP, that is energically less costly than de novo synthesis.</text>
</comment>
<keyword evidence="7 11" id="KW-0963">Cytoplasm</keyword>
<dbReference type="SUPFAM" id="SSF53271">
    <property type="entry name" value="PRTase-like"/>
    <property type="match status" value="1"/>
</dbReference>
<dbReference type="Proteomes" id="UP000276603">
    <property type="component" value="Unassembled WGS sequence"/>
</dbReference>
<evidence type="ECO:0000256" key="7">
    <source>
        <dbReference type="ARBA" id="ARBA00022490"/>
    </source>
</evidence>
<dbReference type="InterPro" id="IPR000836">
    <property type="entry name" value="PRTase_dom"/>
</dbReference>
<dbReference type="InterPro" id="IPR029057">
    <property type="entry name" value="PRTase-like"/>
</dbReference>
<feature type="domain" description="Phosphoribosyltransferase" evidence="12">
    <location>
        <begin position="34"/>
        <end position="147"/>
    </location>
</feature>
<dbReference type="Pfam" id="PF00156">
    <property type="entry name" value="Pribosyltran"/>
    <property type="match status" value="1"/>
</dbReference>
<dbReference type="GO" id="GO:0006166">
    <property type="term" value="P:purine ribonucleoside salvage"/>
    <property type="evidence" value="ECO:0007669"/>
    <property type="project" value="UniProtKB-UniRule"/>
</dbReference>
<evidence type="ECO:0000256" key="2">
    <source>
        <dbReference type="ARBA" id="ARBA00003968"/>
    </source>
</evidence>
<dbReference type="PANTHER" id="PTHR32315:SF3">
    <property type="entry name" value="ADENINE PHOSPHORIBOSYLTRANSFERASE"/>
    <property type="match status" value="1"/>
</dbReference>
<comment type="subunit">
    <text evidence="11">Homodimer.</text>
</comment>
<dbReference type="GO" id="GO:0002055">
    <property type="term" value="F:adenine binding"/>
    <property type="evidence" value="ECO:0007669"/>
    <property type="project" value="TreeGrafter"/>
</dbReference>
<dbReference type="InterPro" id="IPR005764">
    <property type="entry name" value="Ade_phspho_trans"/>
</dbReference>
<evidence type="ECO:0000256" key="4">
    <source>
        <dbReference type="ARBA" id="ARBA00004659"/>
    </source>
</evidence>
<evidence type="ECO:0000256" key="3">
    <source>
        <dbReference type="ARBA" id="ARBA00004496"/>
    </source>
</evidence>
<evidence type="ECO:0000313" key="14">
    <source>
        <dbReference type="Proteomes" id="UP000276603"/>
    </source>
</evidence>
<keyword evidence="14" id="KW-1185">Reference proteome</keyword>
<evidence type="ECO:0000256" key="8">
    <source>
        <dbReference type="ARBA" id="ARBA00022676"/>
    </source>
</evidence>
<evidence type="ECO:0000256" key="9">
    <source>
        <dbReference type="ARBA" id="ARBA00022679"/>
    </source>
</evidence>
<dbReference type="AlphaFoldDB" id="A0A3B0C575"/>
<dbReference type="EMBL" id="RBCJ01000003">
    <property type="protein sequence ID" value="RKN79921.1"/>
    <property type="molecule type" value="Genomic_DNA"/>
</dbReference>
<dbReference type="GO" id="GO:0005737">
    <property type="term" value="C:cytoplasm"/>
    <property type="evidence" value="ECO:0007669"/>
    <property type="project" value="UniProtKB-SubCell"/>
</dbReference>
<proteinExistence type="inferred from homology"/>
<protein>
    <recommendedName>
        <fullName evidence="6 11">Adenine phosphoribosyltransferase</fullName>
        <shortName evidence="11">APRT</shortName>
        <ecNumber evidence="6 11">2.4.2.7</ecNumber>
    </recommendedName>
</protein>
<dbReference type="GO" id="GO:0006168">
    <property type="term" value="P:adenine salvage"/>
    <property type="evidence" value="ECO:0007669"/>
    <property type="project" value="InterPro"/>
</dbReference>
<dbReference type="NCBIfam" id="TIGR01090">
    <property type="entry name" value="apt"/>
    <property type="match status" value="1"/>
</dbReference>
<dbReference type="EC" id="2.4.2.7" evidence="6 11"/>
<reference evidence="13 14" key="1">
    <citation type="submission" date="2018-10" db="EMBL/GenBank/DDBJ databases">
        <title>Ulvibacterium marinum gen. nov., sp. nov., a novel marine bacterium of the family Flavobacteriaceae, isolated from a culture of the green alga Ulva prolifera.</title>
        <authorList>
            <person name="Zhang Z."/>
        </authorList>
    </citation>
    <scope>NUCLEOTIDE SEQUENCE [LARGE SCALE GENOMIC DNA]</scope>
    <source>
        <strain evidence="13 14">CCMM003</strain>
    </source>
</reference>
<dbReference type="CDD" id="cd06223">
    <property type="entry name" value="PRTases_typeI"/>
    <property type="match status" value="1"/>
</dbReference>
<dbReference type="OrthoDB" id="9803963at2"/>